<comment type="caution">
    <text evidence="1">The sequence shown here is derived from an EMBL/GenBank/DDBJ whole genome shotgun (WGS) entry which is preliminary data.</text>
</comment>
<gene>
    <name evidence="1" type="ORF">Sango_1263200</name>
</gene>
<dbReference type="AlphaFoldDB" id="A0AAE2BU47"/>
<evidence type="ECO:0000313" key="2">
    <source>
        <dbReference type="Proteomes" id="UP001289374"/>
    </source>
</evidence>
<evidence type="ECO:0008006" key="3">
    <source>
        <dbReference type="Google" id="ProtNLM"/>
    </source>
</evidence>
<dbReference type="Proteomes" id="UP001289374">
    <property type="component" value="Unassembled WGS sequence"/>
</dbReference>
<accession>A0AAE2BU47</accession>
<organism evidence="1 2">
    <name type="scientific">Sesamum angolense</name>
    <dbReference type="NCBI Taxonomy" id="2727404"/>
    <lineage>
        <taxon>Eukaryota</taxon>
        <taxon>Viridiplantae</taxon>
        <taxon>Streptophyta</taxon>
        <taxon>Embryophyta</taxon>
        <taxon>Tracheophyta</taxon>
        <taxon>Spermatophyta</taxon>
        <taxon>Magnoliopsida</taxon>
        <taxon>eudicotyledons</taxon>
        <taxon>Gunneridae</taxon>
        <taxon>Pentapetalae</taxon>
        <taxon>asterids</taxon>
        <taxon>lamiids</taxon>
        <taxon>Lamiales</taxon>
        <taxon>Pedaliaceae</taxon>
        <taxon>Sesamum</taxon>
    </lineage>
</organism>
<protein>
    <recommendedName>
        <fullName evidence="3">Aminotransferase-like plant mobile domain-containing protein</fullName>
    </recommendedName>
</protein>
<reference evidence="1" key="1">
    <citation type="submission" date="2020-06" db="EMBL/GenBank/DDBJ databases">
        <authorList>
            <person name="Li T."/>
            <person name="Hu X."/>
            <person name="Zhang T."/>
            <person name="Song X."/>
            <person name="Zhang H."/>
            <person name="Dai N."/>
            <person name="Sheng W."/>
            <person name="Hou X."/>
            <person name="Wei L."/>
        </authorList>
    </citation>
    <scope>NUCLEOTIDE SEQUENCE</scope>
    <source>
        <strain evidence="1">K16</strain>
        <tissue evidence="1">Leaf</tissue>
    </source>
</reference>
<proteinExistence type="predicted"/>
<sequence>MHFGRSIIAGDVKRDGNLRFIREFRYTKGYWEWTEDVLNRCGDRLRYLKIHDVVYASLYDHNSDIVKAFCETWYPLTNTLLTSVGELSISLWDLHELAGLPMTGCLYDEAVPSALVLIGVDEKRERFILAF</sequence>
<keyword evidence="2" id="KW-1185">Reference proteome</keyword>
<reference evidence="1" key="2">
    <citation type="journal article" date="2024" name="Plant">
        <title>Genomic evolution and insights into agronomic trait innovations of Sesamum species.</title>
        <authorList>
            <person name="Miao H."/>
            <person name="Wang L."/>
            <person name="Qu L."/>
            <person name="Liu H."/>
            <person name="Sun Y."/>
            <person name="Le M."/>
            <person name="Wang Q."/>
            <person name="Wei S."/>
            <person name="Zheng Y."/>
            <person name="Lin W."/>
            <person name="Duan Y."/>
            <person name="Cao H."/>
            <person name="Xiong S."/>
            <person name="Wang X."/>
            <person name="Wei L."/>
            <person name="Li C."/>
            <person name="Ma Q."/>
            <person name="Ju M."/>
            <person name="Zhao R."/>
            <person name="Li G."/>
            <person name="Mu C."/>
            <person name="Tian Q."/>
            <person name="Mei H."/>
            <person name="Zhang T."/>
            <person name="Gao T."/>
            <person name="Zhang H."/>
        </authorList>
    </citation>
    <scope>NUCLEOTIDE SEQUENCE</scope>
    <source>
        <strain evidence="1">K16</strain>
    </source>
</reference>
<name>A0AAE2BU47_9LAMI</name>
<dbReference type="EMBL" id="JACGWL010000007">
    <property type="protein sequence ID" value="KAK4397877.1"/>
    <property type="molecule type" value="Genomic_DNA"/>
</dbReference>
<evidence type="ECO:0000313" key="1">
    <source>
        <dbReference type="EMBL" id="KAK4397877.1"/>
    </source>
</evidence>